<evidence type="ECO:0000313" key="3">
    <source>
        <dbReference type="Proteomes" id="UP000235786"/>
    </source>
</evidence>
<reference evidence="2 3" key="1">
    <citation type="submission" date="2016-04" db="EMBL/GenBank/DDBJ databases">
        <title>A degradative enzymes factory behind the ericoid mycorrhizal symbiosis.</title>
        <authorList>
            <consortium name="DOE Joint Genome Institute"/>
            <person name="Martino E."/>
            <person name="Morin E."/>
            <person name="Grelet G."/>
            <person name="Kuo A."/>
            <person name="Kohler A."/>
            <person name="Daghino S."/>
            <person name="Barry K."/>
            <person name="Choi C."/>
            <person name="Cichocki N."/>
            <person name="Clum A."/>
            <person name="Copeland A."/>
            <person name="Hainaut M."/>
            <person name="Haridas S."/>
            <person name="Labutti K."/>
            <person name="Lindquist E."/>
            <person name="Lipzen A."/>
            <person name="Khouja H.-R."/>
            <person name="Murat C."/>
            <person name="Ohm R."/>
            <person name="Olson A."/>
            <person name="Spatafora J."/>
            <person name="Veneault-Fourrey C."/>
            <person name="Henrissat B."/>
            <person name="Grigoriev I."/>
            <person name="Martin F."/>
            <person name="Perotto S."/>
        </authorList>
    </citation>
    <scope>NUCLEOTIDE SEQUENCE [LARGE SCALE GENOMIC DNA]</scope>
    <source>
        <strain evidence="2 3">F</strain>
    </source>
</reference>
<gene>
    <name evidence="2" type="ORF">L207DRAFT_146704</name>
</gene>
<evidence type="ECO:0000256" key="1">
    <source>
        <dbReference type="SAM" id="MobiDB-lite"/>
    </source>
</evidence>
<dbReference type="CDD" id="cd23703">
    <property type="entry name" value="mS26_PET12"/>
    <property type="match status" value="1"/>
</dbReference>
<keyword evidence="3" id="KW-1185">Reference proteome</keyword>
<organism evidence="2 3">
    <name type="scientific">Hyaloscypha variabilis (strain UAMH 11265 / GT02V1 / F)</name>
    <name type="common">Meliniomyces variabilis</name>
    <dbReference type="NCBI Taxonomy" id="1149755"/>
    <lineage>
        <taxon>Eukaryota</taxon>
        <taxon>Fungi</taxon>
        <taxon>Dikarya</taxon>
        <taxon>Ascomycota</taxon>
        <taxon>Pezizomycotina</taxon>
        <taxon>Leotiomycetes</taxon>
        <taxon>Helotiales</taxon>
        <taxon>Hyaloscyphaceae</taxon>
        <taxon>Hyaloscypha</taxon>
        <taxon>Hyaloscypha variabilis</taxon>
    </lineage>
</organism>
<name>A0A2J6R5P7_HYAVF</name>
<feature type="region of interest" description="Disordered" evidence="1">
    <location>
        <begin position="44"/>
        <end position="73"/>
    </location>
</feature>
<dbReference type="OrthoDB" id="5223508at2759"/>
<dbReference type="InterPro" id="IPR058940">
    <property type="entry name" value="mS26_fungi"/>
</dbReference>
<protein>
    <submittedName>
        <fullName evidence="2">Uncharacterized protein</fullName>
    </submittedName>
</protein>
<proteinExistence type="predicted"/>
<dbReference type="AlphaFoldDB" id="A0A2J6R5P7"/>
<dbReference type="EMBL" id="KZ613955">
    <property type="protein sequence ID" value="PMD33824.1"/>
    <property type="molecule type" value="Genomic_DNA"/>
</dbReference>
<accession>A0A2J6R5P7</accession>
<dbReference type="STRING" id="1149755.A0A2J6R5P7"/>
<evidence type="ECO:0000313" key="2">
    <source>
        <dbReference type="EMBL" id="PMD33824.1"/>
    </source>
</evidence>
<sequence length="298" mass="33820">MMRGPSLTTKCLGPLTRCRCSATSIPIRSFSTSHPLSAIGPASPKFIEVPTTPQPQARQKLDIKGTLPPPRNLFPARAIKKTSKAYLDAVTKRPKERPEPANEYAAWKRRMAASRRGNLREGLVELYKRKREYDGAVAARSKDRQEERGRRLHALQREDERLTDPTIKEANRILQSGPIPDPNREARVAEKAARVQVKEAAREEQRKNALHTLYMHARYFITTEEQLDAKIEEIFKELPDDESDNIWENFDAPPTVQDMLSEINKTETKATKFHAGPAQLTGKRMKKIAEELTGGKMD</sequence>
<dbReference type="Proteomes" id="UP000235786">
    <property type="component" value="Unassembled WGS sequence"/>
</dbReference>
<dbReference type="Pfam" id="PF26163">
    <property type="entry name" value="mS26"/>
    <property type="match status" value="1"/>
</dbReference>